<organism evidence="2 3">
    <name type="scientific">Aspergillus oryzae</name>
    <name type="common">Yellow koji mold</name>
    <dbReference type="NCBI Taxonomy" id="5062"/>
    <lineage>
        <taxon>Eukaryota</taxon>
        <taxon>Fungi</taxon>
        <taxon>Dikarya</taxon>
        <taxon>Ascomycota</taxon>
        <taxon>Pezizomycotina</taxon>
        <taxon>Eurotiomycetes</taxon>
        <taxon>Eurotiomycetidae</taxon>
        <taxon>Eurotiales</taxon>
        <taxon>Aspergillaceae</taxon>
        <taxon>Aspergillus</taxon>
        <taxon>Aspergillus subgen. Circumdati</taxon>
    </lineage>
</organism>
<gene>
    <name evidence="1" type="ORF">Aory04_000706000</name>
    <name evidence="2" type="ORF">OAory_01021060</name>
</gene>
<dbReference type="eggNOG" id="ENOG502SIZE">
    <property type="taxonomic scope" value="Eukaryota"/>
</dbReference>
<protein>
    <submittedName>
        <fullName evidence="1">Unnamed protein product</fullName>
    </submittedName>
</protein>
<reference evidence="2 3" key="1">
    <citation type="submission" date="2016-10" db="EMBL/GenBank/DDBJ databases">
        <title>Genome sequencing of Aspergillus oryzae BCC7051.</title>
        <authorList>
            <person name="Thammarongtham C."/>
            <person name="Vorapreeda T."/>
            <person name="Nookaew I."/>
            <person name="Srisuk T."/>
            <person name="Land M."/>
            <person name="Jeennor S."/>
            <person name="Laoteng K."/>
        </authorList>
    </citation>
    <scope>NUCLEOTIDE SEQUENCE [LARGE SCALE GENOMIC DNA]</scope>
    <source>
        <strain evidence="2 3">BCC7051</strain>
    </source>
</reference>
<dbReference type="EMBL" id="MKZY01000008">
    <property type="protein sequence ID" value="OOO06445.1"/>
    <property type="molecule type" value="Genomic_DNA"/>
</dbReference>
<evidence type="ECO:0000313" key="3">
    <source>
        <dbReference type="Proteomes" id="UP000190312"/>
    </source>
</evidence>
<accession>A0A1S9DBH6</accession>
<dbReference type="OrthoDB" id="3549294at2759"/>
<dbReference type="VEuPathDB" id="FungiDB:AO090701000817"/>
<comment type="caution">
    <text evidence="2">The sequence shown here is derived from an EMBL/GenBank/DDBJ whole genome shotgun (WGS) entry which is preliminary data.</text>
</comment>
<name>A0A1S9DBH6_ASPOZ</name>
<proteinExistence type="predicted"/>
<evidence type="ECO:0000313" key="1">
    <source>
        <dbReference type="EMBL" id="GMG31107.1"/>
    </source>
</evidence>
<dbReference type="Proteomes" id="UP001165205">
    <property type="component" value="Unassembled WGS sequence"/>
</dbReference>
<sequence>MGDAARPGDDIFSQVLQESLKTWPSYLDAGSEGHLLPPHAIELKSLVSQTPAFLGAGLSSSGEKISFACEEKQSAQGKGSLFINGQSTWKTSRGICDLEPRVLPKQLQLAVGSRVTVKLSEDSPFSDWPGIHGLSGYDNGNYLSVLYLAWVYILSARWVELLSRSADHECYMGYTAQEGEDSQQSDNHTLIQIDLSDDACEEEALWWRAILYSENGWNATTKYNGHEYLSPWSVSAKCTGLTVATKASGGKSHPPSSMTALQYLTNFCVHHRLYAQCSVALAGALYIPFLRGGTVSLPFPKQIPRVDIKEGAGDSTVSISGLLNEYSELIPKCMTLSSNALGLRSLLCSTFFNPDIECNLVSAWLNPAFAVIDLISPGTSSLATLLANRQPRLGFLWLGAILQI</sequence>
<evidence type="ECO:0000313" key="2">
    <source>
        <dbReference type="EMBL" id="OOO06445.1"/>
    </source>
</evidence>
<dbReference type="EMBL" id="BSYA01000080">
    <property type="protein sequence ID" value="GMG31107.1"/>
    <property type="molecule type" value="Genomic_DNA"/>
</dbReference>
<dbReference type="Proteomes" id="UP000190312">
    <property type="component" value="Unassembled WGS sequence"/>
</dbReference>
<dbReference type="AlphaFoldDB" id="A0A1S9DBH6"/>
<reference evidence="1" key="2">
    <citation type="submission" date="2023-04" db="EMBL/GenBank/DDBJ databases">
        <title>Aspergillus oryzae NBRC 4228.</title>
        <authorList>
            <person name="Ichikawa N."/>
            <person name="Sato H."/>
            <person name="Tonouchi N."/>
        </authorList>
    </citation>
    <scope>NUCLEOTIDE SEQUENCE</scope>
    <source>
        <strain evidence="1">NBRC 4228</strain>
    </source>
</reference>